<name>A0ACC3SE98_9PEZI</name>
<dbReference type="Proteomes" id="UP001320706">
    <property type="component" value="Unassembled WGS sequence"/>
</dbReference>
<dbReference type="EMBL" id="JAMKPW020000017">
    <property type="protein sequence ID" value="KAK8209058.1"/>
    <property type="molecule type" value="Genomic_DNA"/>
</dbReference>
<accession>A0ACC3SE98</accession>
<protein>
    <submittedName>
        <fullName evidence="1">Cochaperone protein</fullName>
    </submittedName>
</protein>
<sequence length="409" mass="44970">MDQAKRGAAALEAGNYAEAIREYTAALAVSPTSPDYLIKRSTAYQRSSPPNMQAASSDADQAVISAQKRAKRELILEAQKRRAIALFGLERFEDAAFVFDIVKRMDPKEKTLPIWERKINDRLSKLREEGKLESAVTVKEIPELEASKTEQAPTTKTENAPPVPTPTSQTPASKIRHDWYQNSENVYFTLMVKGVPKDKASVHIEPSSLSISFPLVTGSIYDFSLDPLFAAVDTSKSTFSVMSTKIEVVLKKAQPGQKWSALEGTERPALPTDSAKEVDSAAKIAEHVLRPSATQPAAPSYPTSSRSGPKNWDKLAEDLTAKKPKKDDGEKGKVQQKDEDDFDYDDEGGDAVNGFFKKLYAGASPEVQRAMMKSFTESNGTALSTNWEEVSKGKVETTPPDGMEAKKWT</sequence>
<reference evidence="1" key="1">
    <citation type="submission" date="2024-02" db="EMBL/GenBank/DDBJ databases">
        <title>Metagenome Assembled Genome of Zalaria obscura JY119.</title>
        <authorList>
            <person name="Vighnesh L."/>
            <person name="Jagadeeshwari U."/>
            <person name="Venkata Ramana C."/>
            <person name="Sasikala C."/>
        </authorList>
    </citation>
    <scope>NUCLEOTIDE SEQUENCE</scope>
    <source>
        <strain evidence="1">JY119</strain>
    </source>
</reference>
<evidence type="ECO:0000313" key="2">
    <source>
        <dbReference type="Proteomes" id="UP001320706"/>
    </source>
</evidence>
<comment type="caution">
    <text evidence="1">The sequence shown here is derived from an EMBL/GenBank/DDBJ whole genome shotgun (WGS) entry which is preliminary data.</text>
</comment>
<gene>
    <name evidence="1" type="primary">SGT1</name>
    <name evidence="1" type="ORF">M8818_003751</name>
</gene>
<organism evidence="1 2">
    <name type="scientific">Zalaria obscura</name>
    <dbReference type="NCBI Taxonomy" id="2024903"/>
    <lineage>
        <taxon>Eukaryota</taxon>
        <taxon>Fungi</taxon>
        <taxon>Dikarya</taxon>
        <taxon>Ascomycota</taxon>
        <taxon>Pezizomycotina</taxon>
        <taxon>Dothideomycetes</taxon>
        <taxon>Dothideomycetidae</taxon>
        <taxon>Dothideales</taxon>
        <taxon>Zalariaceae</taxon>
        <taxon>Zalaria</taxon>
    </lineage>
</organism>
<keyword evidence="2" id="KW-1185">Reference proteome</keyword>
<proteinExistence type="predicted"/>
<evidence type="ECO:0000313" key="1">
    <source>
        <dbReference type="EMBL" id="KAK8209058.1"/>
    </source>
</evidence>